<proteinExistence type="predicted"/>
<evidence type="ECO:0000313" key="1">
    <source>
        <dbReference type="EMBL" id="EGF08907.1"/>
    </source>
</evidence>
<organism evidence="1 2">
    <name type="scientific">Neisseria bacilliformis ATCC BAA-1200</name>
    <dbReference type="NCBI Taxonomy" id="888742"/>
    <lineage>
        <taxon>Bacteria</taxon>
        <taxon>Pseudomonadati</taxon>
        <taxon>Pseudomonadota</taxon>
        <taxon>Betaproteobacteria</taxon>
        <taxon>Neisseriales</taxon>
        <taxon>Neisseriaceae</taxon>
        <taxon>Neisseria</taxon>
    </lineage>
</organism>
<dbReference type="Proteomes" id="UP000004105">
    <property type="component" value="Unassembled WGS sequence"/>
</dbReference>
<dbReference type="AlphaFoldDB" id="F2BF35"/>
<name>F2BF35_9NEIS</name>
<keyword evidence="2" id="KW-1185">Reference proteome</keyword>
<sequence>MAAWDKLMALPEQQYPSFEALRKRQKAEPYGNVEALIDHKKTDLEFPKHAVPLEQLMPVSDQNIESIAVHYAGMRIAPTNVYRTYFLEVMNFSHTRAYGPDSNLLVDNIGGDTDMANFRIPPERFSEFVALLNNIRTWRYPNPRPDYDAQQHRLAMVITYRDGTKWALGSNMRFLKDKYLEAMIAPDLESKRDEYDFVYISLRDVVLLMQHLDDRIPVFLERYDNPPYSVNERRQWKELLDQP</sequence>
<dbReference type="HOGENOM" id="CLU_1141609_0_0_4"/>
<accession>F2BF35</accession>
<comment type="caution">
    <text evidence="1">The sequence shown here is derived from an EMBL/GenBank/DDBJ whole genome shotgun (WGS) entry which is preliminary data.</text>
</comment>
<evidence type="ECO:0000313" key="2">
    <source>
        <dbReference type="Proteomes" id="UP000004105"/>
    </source>
</evidence>
<reference evidence="1 2" key="1">
    <citation type="submission" date="2011-02" db="EMBL/GenBank/DDBJ databases">
        <authorList>
            <person name="Muzny D."/>
            <person name="Qin X."/>
            <person name="Deng J."/>
            <person name="Jiang H."/>
            <person name="Liu Y."/>
            <person name="Qu J."/>
            <person name="Song X.-Z."/>
            <person name="Zhang L."/>
            <person name="Thornton R."/>
            <person name="Coyle M."/>
            <person name="Francisco L."/>
            <person name="Jackson L."/>
            <person name="Javaid M."/>
            <person name="Korchina V."/>
            <person name="Kovar C."/>
            <person name="Mata R."/>
            <person name="Mathew T."/>
            <person name="Ngo R."/>
            <person name="Nguyen L."/>
            <person name="Nguyen N."/>
            <person name="Okwuonu G."/>
            <person name="Ongeri F."/>
            <person name="Pham C."/>
            <person name="Simmons D."/>
            <person name="Wilczek-Boney K."/>
            <person name="Hale W."/>
            <person name="Jakkamsetti A."/>
            <person name="Pham P."/>
            <person name="Ruth R."/>
            <person name="San Lucas F."/>
            <person name="Warren J."/>
            <person name="Zhang J."/>
            <person name="Zhao Z."/>
            <person name="Zhou C."/>
            <person name="Zhu D."/>
            <person name="Lee S."/>
            <person name="Bess C."/>
            <person name="Blankenburg K."/>
            <person name="Forbes L."/>
            <person name="Fu Q."/>
            <person name="Gubbala S."/>
            <person name="Hirani K."/>
            <person name="Jayaseelan J.C."/>
            <person name="Lara F."/>
            <person name="Munidasa M."/>
            <person name="Palculict T."/>
            <person name="Patil S."/>
            <person name="Pu L.-L."/>
            <person name="Saada N."/>
            <person name="Tang L."/>
            <person name="Weissenberger G."/>
            <person name="Zhu Y."/>
            <person name="Hemphill L."/>
            <person name="Shang Y."/>
            <person name="Youmans B."/>
            <person name="Ayvaz T."/>
            <person name="Ross M."/>
            <person name="Santibanez J."/>
            <person name="Aqrawi P."/>
            <person name="Gross S."/>
            <person name="Joshi V."/>
            <person name="Fowler G."/>
            <person name="Nazareth L."/>
            <person name="Reid J."/>
            <person name="Worley K."/>
            <person name="Petrosino J."/>
            <person name="Highlander S."/>
            <person name="Gibbs R."/>
        </authorList>
    </citation>
    <scope>NUCLEOTIDE SEQUENCE [LARGE SCALE GENOMIC DNA]</scope>
    <source>
        <strain evidence="1 2">ATCC BAA-1200</strain>
    </source>
</reference>
<dbReference type="EMBL" id="AFAY01000048">
    <property type="protein sequence ID" value="EGF08907.1"/>
    <property type="molecule type" value="Genomic_DNA"/>
</dbReference>
<protein>
    <submittedName>
        <fullName evidence="1">Thioredoxin H1</fullName>
    </submittedName>
</protein>
<gene>
    <name evidence="1" type="ORF">HMPREF9123_2342</name>
</gene>